<dbReference type="PROSITE" id="PS51257">
    <property type="entry name" value="PROKAR_LIPOPROTEIN"/>
    <property type="match status" value="1"/>
</dbReference>
<dbReference type="InterPro" id="IPR008972">
    <property type="entry name" value="Cupredoxin"/>
</dbReference>
<keyword evidence="3" id="KW-1185">Reference proteome</keyword>
<dbReference type="STRING" id="3827.A0A3Q7XQP7"/>
<keyword evidence="1" id="KW-0175">Coiled coil</keyword>
<feature type="chain" id="PRO_5018656211" evidence="2">
    <location>
        <begin position="33"/>
        <end position="153"/>
    </location>
</feature>
<sequence length="153" mass="17490">MEHKTTSSSCLLFSILSFLFIFLSCFSGSVAAYKNYTVGDSLGWFDTLEKPNVNYQKWVAKIEFSLGDFLKKYAKAAEHEVREAREELRKAEQRRQEDEQRTKELQIQLATLAKSVASIQVESSVVVVIQIMTRMSLTMMTAMSSTYFIVSFV</sequence>
<evidence type="ECO:0000256" key="2">
    <source>
        <dbReference type="SAM" id="SignalP"/>
    </source>
</evidence>
<keyword evidence="2" id="KW-0732">Signal</keyword>
<dbReference type="AlphaFoldDB" id="A0A3Q7XQP7"/>
<organism evidence="3 4">
    <name type="scientific">Cicer arietinum</name>
    <name type="common">Chickpea</name>
    <name type="synonym">Garbanzo</name>
    <dbReference type="NCBI Taxonomy" id="3827"/>
    <lineage>
        <taxon>Eukaryota</taxon>
        <taxon>Viridiplantae</taxon>
        <taxon>Streptophyta</taxon>
        <taxon>Embryophyta</taxon>
        <taxon>Tracheophyta</taxon>
        <taxon>Spermatophyta</taxon>
        <taxon>Magnoliopsida</taxon>
        <taxon>eudicotyledons</taxon>
        <taxon>Gunneridae</taxon>
        <taxon>Pentapetalae</taxon>
        <taxon>rosids</taxon>
        <taxon>fabids</taxon>
        <taxon>Fabales</taxon>
        <taxon>Fabaceae</taxon>
        <taxon>Papilionoideae</taxon>
        <taxon>50 kb inversion clade</taxon>
        <taxon>NPAAA clade</taxon>
        <taxon>Hologalegina</taxon>
        <taxon>IRL clade</taxon>
        <taxon>Cicereae</taxon>
        <taxon>Cicer</taxon>
    </lineage>
</organism>
<gene>
    <name evidence="4" type="primary">LOC113784095</name>
</gene>
<feature type="coiled-coil region" evidence="1">
    <location>
        <begin position="74"/>
        <end position="108"/>
    </location>
</feature>
<dbReference type="Proteomes" id="UP000087171">
    <property type="component" value="Unplaced"/>
</dbReference>
<evidence type="ECO:0000313" key="4">
    <source>
        <dbReference type="RefSeq" id="XP_027186061.1"/>
    </source>
</evidence>
<feature type="signal peptide" evidence="2">
    <location>
        <begin position="1"/>
        <end position="32"/>
    </location>
</feature>
<evidence type="ECO:0000313" key="3">
    <source>
        <dbReference type="Proteomes" id="UP000087171"/>
    </source>
</evidence>
<dbReference type="OrthoDB" id="783836at2759"/>
<accession>A0A3Q7XQP7</accession>
<evidence type="ECO:0000256" key="1">
    <source>
        <dbReference type="SAM" id="Coils"/>
    </source>
</evidence>
<protein>
    <submittedName>
        <fullName evidence="4">Uncharacterized protein LOC113784095</fullName>
    </submittedName>
</protein>
<dbReference type="Gene3D" id="2.60.40.420">
    <property type="entry name" value="Cupredoxins - blue copper proteins"/>
    <property type="match status" value="1"/>
</dbReference>
<name>A0A3Q7XQP7_CICAR</name>
<reference evidence="4" key="1">
    <citation type="submission" date="2025-08" db="UniProtKB">
        <authorList>
            <consortium name="RefSeq"/>
        </authorList>
    </citation>
    <scope>IDENTIFICATION</scope>
    <source>
        <tissue evidence="4">Etiolated seedlings</tissue>
    </source>
</reference>
<proteinExistence type="predicted"/>
<dbReference type="RefSeq" id="XP_027186061.1">
    <property type="nucleotide sequence ID" value="XM_027330260.1"/>
</dbReference>